<protein>
    <submittedName>
        <fullName evidence="2">Uncharacterized protein</fullName>
    </submittedName>
</protein>
<dbReference type="Proteomes" id="UP000812966">
    <property type="component" value="Unassembled WGS sequence"/>
</dbReference>
<name>A0A8K0NPI6_9TREE</name>
<evidence type="ECO:0000313" key="3">
    <source>
        <dbReference type="Proteomes" id="UP000812966"/>
    </source>
</evidence>
<keyword evidence="3" id="KW-1185">Reference proteome</keyword>
<evidence type="ECO:0000256" key="1">
    <source>
        <dbReference type="SAM" id="MobiDB-lite"/>
    </source>
</evidence>
<comment type="caution">
    <text evidence="2">The sequence shown here is derived from an EMBL/GenBank/DDBJ whole genome shotgun (WGS) entry which is preliminary data.</text>
</comment>
<dbReference type="AlphaFoldDB" id="A0A8K0NPI6"/>
<sequence length="311" mass="34888">MPEDVYTQETAPSIPSSKSDRDSTNSTRSSDKSTNRPEAPEEPTLGERVFNVYMLQEITESEDLPLSRNKLGGRQKRLSGTILIYSGRRDLEGVECARRPTRAPKSPPYLTFINSPPTSSPSGHFDTMPEDASYQETVPSQTDLGSDSMGSSWFSDWEAQIPDEPTFAELVFTKYKELQGQPVKGPQDQIGMERLTQFVQSYNDSEDELRKQARLDIETLQSYLFAVQPSFAPYVFERACSSACRQHSCDTDTCNTGVLLIEDARSWSHAVYYTIKKSASRYAPFSVEHPAQKSKTGQRGESCDLACRNQL</sequence>
<accession>A0A8K0NPI6</accession>
<proteinExistence type="predicted"/>
<feature type="region of interest" description="Disordered" evidence="1">
    <location>
        <begin position="1"/>
        <end position="48"/>
    </location>
</feature>
<dbReference type="EMBL" id="JABELV010000107">
    <property type="protein sequence ID" value="KAG7530853.1"/>
    <property type="molecule type" value="Genomic_DNA"/>
</dbReference>
<reference evidence="2" key="1">
    <citation type="submission" date="2020-04" db="EMBL/GenBank/DDBJ databases">
        <title>Analysis of mating type loci in Filobasidium floriforme.</title>
        <authorList>
            <person name="Nowrousian M."/>
        </authorList>
    </citation>
    <scope>NUCLEOTIDE SEQUENCE</scope>
    <source>
        <strain evidence="2">CBS 6242</strain>
    </source>
</reference>
<feature type="compositionally biased region" description="Polar residues" evidence="1">
    <location>
        <begin position="112"/>
        <end position="122"/>
    </location>
</feature>
<feature type="region of interest" description="Disordered" evidence="1">
    <location>
        <begin position="99"/>
        <end position="127"/>
    </location>
</feature>
<organism evidence="2 3">
    <name type="scientific">Filobasidium floriforme</name>
    <dbReference type="NCBI Taxonomy" id="5210"/>
    <lineage>
        <taxon>Eukaryota</taxon>
        <taxon>Fungi</taxon>
        <taxon>Dikarya</taxon>
        <taxon>Basidiomycota</taxon>
        <taxon>Agaricomycotina</taxon>
        <taxon>Tremellomycetes</taxon>
        <taxon>Filobasidiales</taxon>
        <taxon>Filobasidiaceae</taxon>
        <taxon>Filobasidium</taxon>
    </lineage>
</organism>
<evidence type="ECO:0000313" key="2">
    <source>
        <dbReference type="EMBL" id="KAG7530853.1"/>
    </source>
</evidence>
<feature type="compositionally biased region" description="Basic and acidic residues" evidence="1">
    <location>
        <begin position="18"/>
        <end position="39"/>
    </location>
</feature>
<gene>
    <name evidence="2" type="ORF">FFLO_04760</name>
</gene>